<gene>
    <name evidence="3" type="ORF">GCM10023165_14420</name>
</gene>
<feature type="compositionally biased region" description="Basic and acidic residues" evidence="1">
    <location>
        <begin position="140"/>
        <end position="150"/>
    </location>
</feature>
<feature type="signal peptide" evidence="2">
    <location>
        <begin position="1"/>
        <end position="24"/>
    </location>
</feature>
<evidence type="ECO:0008006" key="5">
    <source>
        <dbReference type="Google" id="ProtNLM"/>
    </source>
</evidence>
<evidence type="ECO:0000256" key="1">
    <source>
        <dbReference type="SAM" id="MobiDB-lite"/>
    </source>
</evidence>
<reference evidence="4" key="1">
    <citation type="journal article" date="2019" name="Int. J. Syst. Evol. Microbiol.">
        <title>The Global Catalogue of Microorganisms (GCM) 10K type strain sequencing project: providing services to taxonomists for standard genome sequencing and annotation.</title>
        <authorList>
            <consortium name="The Broad Institute Genomics Platform"/>
            <consortium name="The Broad Institute Genome Sequencing Center for Infectious Disease"/>
            <person name="Wu L."/>
            <person name="Ma J."/>
        </authorList>
    </citation>
    <scope>NUCLEOTIDE SEQUENCE [LARGE SCALE GENOMIC DNA]</scope>
    <source>
        <strain evidence="4">JCM 17804</strain>
    </source>
</reference>
<evidence type="ECO:0000313" key="4">
    <source>
        <dbReference type="Proteomes" id="UP001500975"/>
    </source>
</evidence>
<dbReference type="EMBL" id="BAABGJ010000011">
    <property type="protein sequence ID" value="GAA4336852.1"/>
    <property type="molecule type" value="Genomic_DNA"/>
</dbReference>
<accession>A0ABP8HAZ1</accession>
<name>A0ABP8HAZ1_9BURK</name>
<proteinExistence type="predicted"/>
<organism evidence="3 4">
    <name type="scientific">Variovorax defluvii</name>
    <dbReference type="NCBI Taxonomy" id="913761"/>
    <lineage>
        <taxon>Bacteria</taxon>
        <taxon>Pseudomonadati</taxon>
        <taxon>Pseudomonadota</taxon>
        <taxon>Betaproteobacteria</taxon>
        <taxon>Burkholderiales</taxon>
        <taxon>Comamonadaceae</taxon>
        <taxon>Variovorax</taxon>
    </lineage>
</organism>
<evidence type="ECO:0000313" key="3">
    <source>
        <dbReference type="EMBL" id="GAA4336852.1"/>
    </source>
</evidence>
<feature type="region of interest" description="Disordered" evidence="1">
    <location>
        <begin position="41"/>
        <end position="157"/>
    </location>
</feature>
<protein>
    <recommendedName>
        <fullName evidence="5">DUF4124 domain-containing protein</fullName>
    </recommendedName>
</protein>
<sequence>MTNWTNALLTPAIAACLLTAPAIAAGTTAWRCGNSYSDRPCEGGKPLAVDDARDAAQQRDANRATHEAQAAGKRMERDRLVQEKAALATRPTLIDSRRSASTTQKTETVADGASRKKKGKKEPDYFSARDPAATAKKKTEKAAKKSDKATARSGASG</sequence>
<dbReference type="Proteomes" id="UP001500975">
    <property type="component" value="Unassembled WGS sequence"/>
</dbReference>
<feature type="compositionally biased region" description="Basic and acidic residues" evidence="1">
    <location>
        <begin position="73"/>
        <end position="82"/>
    </location>
</feature>
<feature type="chain" id="PRO_5045274711" description="DUF4124 domain-containing protein" evidence="2">
    <location>
        <begin position="25"/>
        <end position="157"/>
    </location>
</feature>
<evidence type="ECO:0000256" key="2">
    <source>
        <dbReference type="SAM" id="SignalP"/>
    </source>
</evidence>
<feature type="compositionally biased region" description="Basic and acidic residues" evidence="1">
    <location>
        <begin position="48"/>
        <end position="66"/>
    </location>
</feature>
<dbReference type="RefSeq" id="WP_345536863.1">
    <property type="nucleotide sequence ID" value="NZ_BAABGJ010000011.1"/>
</dbReference>
<keyword evidence="4" id="KW-1185">Reference proteome</keyword>
<comment type="caution">
    <text evidence="3">The sequence shown here is derived from an EMBL/GenBank/DDBJ whole genome shotgun (WGS) entry which is preliminary data.</text>
</comment>
<keyword evidence="2" id="KW-0732">Signal</keyword>